<dbReference type="Proteomes" id="UP000275078">
    <property type="component" value="Unassembled WGS sequence"/>
</dbReference>
<reference evidence="2 3" key="1">
    <citation type="journal article" date="2018" name="Nat. Ecol. Evol.">
        <title>Pezizomycetes genomes reveal the molecular basis of ectomycorrhizal truffle lifestyle.</title>
        <authorList>
            <person name="Murat C."/>
            <person name="Payen T."/>
            <person name="Noel B."/>
            <person name="Kuo A."/>
            <person name="Morin E."/>
            <person name="Chen J."/>
            <person name="Kohler A."/>
            <person name="Krizsan K."/>
            <person name="Balestrini R."/>
            <person name="Da Silva C."/>
            <person name="Montanini B."/>
            <person name="Hainaut M."/>
            <person name="Levati E."/>
            <person name="Barry K.W."/>
            <person name="Belfiori B."/>
            <person name="Cichocki N."/>
            <person name="Clum A."/>
            <person name="Dockter R.B."/>
            <person name="Fauchery L."/>
            <person name="Guy J."/>
            <person name="Iotti M."/>
            <person name="Le Tacon F."/>
            <person name="Lindquist E.A."/>
            <person name="Lipzen A."/>
            <person name="Malagnac F."/>
            <person name="Mello A."/>
            <person name="Molinier V."/>
            <person name="Miyauchi S."/>
            <person name="Poulain J."/>
            <person name="Riccioni C."/>
            <person name="Rubini A."/>
            <person name="Sitrit Y."/>
            <person name="Splivallo R."/>
            <person name="Traeger S."/>
            <person name="Wang M."/>
            <person name="Zifcakova L."/>
            <person name="Wipf D."/>
            <person name="Zambonelli A."/>
            <person name="Paolocci F."/>
            <person name="Nowrousian M."/>
            <person name="Ottonello S."/>
            <person name="Baldrian P."/>
            <person name="Spatafora J.W."/>
            <person name="Henrissat B."/>
            <person name="Nagy L.G."/>
            <person name="Aury J.M."/>
            <person name="Wincker P."/>
            <person name="Grigoriev I.V."/>
            <person name="Bonfante P."/>
            <person name="Martin F.M."/>
        </authorList>
    </citation>
    <scope>NUCLEOTIDE SEQUENCE [LARGE SCALE GENOMIC DNA]</scope>
    <source>
        <strain evidence="2 3">RN42</strain>
    </source>
</reference>
<accession>A0A3N4HVU9</accession>
<evidence type="ECO:0000256" key="1">
    <source>
        <dbReference type="SAM" id="SignalP"/>
    </source>
</evidence>
<dbReference type="EMBL" id="ML119753">
    <property type="protein sequence ID" value="RPA75980.1"/>
    <property type="molecule type" value="Genomic_DNA"/>
</dbReference>
<proteinExistence type="predicted"/>
<name>A0A3N4HVU9_ASCIM</name>
<evidence type="ECO:0000313" key="2">
    <source>
        <dbReference type="EMBL" id="RPA75980.1"/>
    </source>
</evidence>
<organism evidence="2 3">
    <name type="scientific">Ascobolus immersus RN42</name>
    <dbReference type="NCBI Taxonomy" id="1160509"/>
    <lineage>
        <taxon>Eukaryota</taxon>
        <taxon>Fungi</taxon>
        <taxon>Dikarya</taxon>
        <taxon>Ascomycota</taxon>
        <taxon>Pezizomycotina</taxon>
        <taxon>Pezizomycetes</taxon>
        <taxon>Pezizales</taxon>
        <taxon>Ascobolaceae</taxon>
        <taxon>Ascobolus</taxon>
    </lineage>
</organism>
<keyword evidence="3" id="KW-1185">Reference proteome</keyword>
<dbReference type="AlphaFoldDB" id="A0A3N4HVU9"/>
<keyword evidence="1" id="KW-0732">Signal</keyword>
<sequence length="109" mass="11988">MRFSILPLLLLSTTAFASPAAQPNEAKVALVPGPGQNILDKIETMWPKLQALLDDMGYIAGEASKIPTSPRKQVILDDINPWWGANGYLFDLLGKLRVDMQHLTQTKDG</sequence>
<feature type="signal peptide" evidence="1">
    <location>
        <begin position="1"/>
        <end position="17"/>
    </location>
</feature>
<gene>
    <name evidence="2" type="ORF">BJ508DRAFT_311497</name>
</gene>
<evidence type="ECO:0000313" key="3">
    <source>
        <dbReference type="Proteomes" id="UP000275078"/>
    </source>
</evidence>
<feature type="chain" id="PRO_5017945420" evidence="1">
    <location>
        <begin position="18"/>
        <end position="109"/>
    </location>
</feature>
<protein>
    <submittedName>
        <fullName evidence="2">Uncharacterized protein</fullName>
    </submittedName>
</protein>